<dbReference type="InterPro" id="IPR053173">
    <property type="entry name" value="SAM-binding_MTase"/>
</dbReference>
<dbReference type="InterPro" id="IPR025714">
    <property type="entry name" value="Methyltranfer_dom"/>
</dbReference>
<organism evidence="2 3">
    <name type="scientific">Candidatus Nitrosocosmicus arcticus</name>
    <dbReference type="NCBI Taxonomy" id="2035267"/>
    <lineage>
        <taxon>Archaea</taxon>
        <taxon>Nitrososphaerota</taxon>
        <taxon>Nitrososphaeria</taxon>
        <taxon>Nitrososphaerales</taxon>
        <taxon>Nitrososphaeraceae</taxon>
        <taxon>Candidatus Nitrosocosmicus</taxon>
    </lineage>
</organism>
<accession>A0A557SSR2</accession>
<protein>
    <recommendedName>
        <fullName evidence="1">Methyltransferase domain-containing protein</fullName>
    </recommendedName>
</protein>
<dbReference type="SUPFAM" id="SSF53335">
    <property type="entry name" value="S-adenosyl-L-methionine-dependent methyltransferases"/>
    <property type="match status" value="1"/>
</dbReference>
<dbReference type="CDD" id="cd02440">
    <property type="entry name" value="AdoMet_MTases"/>
    <property type="match status" value="1"/>
</dbReference>
<dbReference type="EMBL" id="VOAH01000014">
    <property type="protein sequence ID" value="TVP39647.1"/>
    <property type="molecule type" value="Genomic_DNA"/>
</dbReference>
<dbReference type="Gene3D" id="3.40.50.150">
    <property type="entry name" value="Vaccinia Virus protein VP39"/>
    <property type="match status" value="1"/>
</dbReference>
<comment type="caution">
    <text evidence="2">The sequence shown here is derived from an EMBL/GenBank/DDBJ whole genome shotgun (WGS) entry which is preliminary data.</text>
</comment>
<dbReference type="Proteomes" id="UP000315289">
    <property type="component" value="Unassembled WGS sequence"/>
</dbReference>
<proteinExistence type="predicted"/>
<dbReference type="AlphaFoldDB" id="A0A557SSR2"/>
<dbReference type="InterPro" id="IPR029063">
    <property type="entry name" value="SAM-dependent_MTases_sf"/>
</dbReference>
<dbReference type="PANTHER" id="PTHR45128">
    <property type="entry name" value="METHYLTRANSFERASE TYPE 11"/>
    <property type="match status" value="1"/>
</dbReference>
<feature type="domain" description="Methyltransferase" evidence="1">
    <location>
        <begin position="73"/>
        <end position="192"/>
    </location>
</feature>
<gene>
    <name evidence="2" type="ORF">NARC_140102</name>
</gene>
<evidence type="ECO:0000313" key="2">
    <source>
        <dbReference type="EMBL" id="TVP39647.1"/>
    </source>
</evidence>
<dbReference type="PANTHER" id="PTHR45128:SF2">
    <property type="entry name" value="METHYLTRANSFERASE DOMAIN-CONTAINING PROTEIN"/>
    <property type="match status" value="1"/>
</dbReference>
<evidence type="ECO:0000259" key="1">
    <source>
        <dbReference type="Pfam" id="PF13847"/>
    </source>
</evidence>
<keyword evidence="3" id="KW-1185">Reference proteome</keyword>
<evidence type="ECO:0000313" key="3">
    <source>
        <dbReference type="Proteomes" id="UP000315289"/>
    </source>
</evidence>
<dbReference type="Pfam" id="PF13847">
    <property type="entry name" value="Methyltransf_31"/>
    <property type="match status" value="1"/>
</dbReference>
<reference evidence="2 3" key="1">
    <citation type="journal article" date="2019" name="Front. Microbiol.">
        <title>Ammonia Oxidation by the Arctic Terrestrial Thaumarchaeote Candidatus Nitrosocosmicus arcticus Is Stimulated by Increasing Temperatures.</title>
        <authorList>
            <person name="Alves R.J.E."/>
            <person name="Kerou M."/>
            <person name="Zappe A."/>
            <person name="Bittner R."/>
            <person name="Abby S.S."/>
            <person name="Schmidt H.A."/>
            <person name="Pfeifer K."/>
            <person name="Schleper C."/>
        </authorList>
    </citation>
    <scope>NUCLEOTIDE SEQUENCE [LARGE SCALE GENOMIC DNA]</scope>
    <source>
        <strain evidence="2 3">Kfb</strain>
    </source>
</reference>
<name>A0A557SSR2_9ARCH</name>
<sequence length="252" mass="28052">MKTVQHIFLAVTLRSIFKDEDKFVKIFQTGEGLRWGDHHDLYEGTAKFFRPNYTSNLVQSWIPSLDGIEQTLKQGGKVADIGCGYGISTTIMAREYPNSYFFGFDNHAPSIEAATANAKKENVDKNAKFSQVSANESIGNDYNLVTFFDCLHEMGDPLGALSFAKQSLRSNGSCMIVEPMTNDKVEDNLNMVGRIYYSASCIICVPNSLADKGIALGAQAGEQRIRNLALEAEFTKFRRTTQPPFNIVFEAE</sequence>